<feature type="region of interest" description="Disordered" evidence="1">
    <location>
        <begin position="1"/>
        <end position="57"/>
    </location>
</feature>
<name>A0A166R7M6_9PEZI</name>
<organism evidence="2 3">
    <name type="scientific">Colletotrichum tofieldiae</name>
    <dbReference type="NCBI Taxonomy" id="708197"/>
    <lineage>
        <taxon>Eukaryota</taxon>
        <taxon>Fungi</taxon>
        <taxon>Dikarya</taxon>
        <taxon>Ascomycota</taxon>
        <taxon>Pezizomycotina</taxon>
        <taxon>Sordariomycetes</taxon>
        <taxon>Hypocreomycetidae</taxon>
        <taxon>Glomerellales</taxon>
        <taxon>Glomerellaceae</taxon>
        <taxon>Colletotrichum</taxon>
        <taxon>Colletotrichum spaethianum species complex</taxon>
    </lineage>
</organism>
<proteinExistence type="predicted"/>
<keyword evidence="3" id="KW-1185">Reference proteome</keyword>
<dbReference type="EMBL" id="LFIV01000118">
    <property type="protein sequence ID" value="KZL68870.1"/>
    <property type="molecule type" value="Genomic_DNA"/>
</dbReference>
<comment type="caution">
    <text evidence="2">The sequence shown here is derived from an EMBL/GenBank/DDBJ whole genome shotgun (WGS) entry which is preliminary data.</text>
</comment>
<accession>A0A166R7M6</accession>
<evidence type="ECO:0000256" key="1">
    <source>
        <dbReference type="SAM" id="MobiDB-lite"/>
    </source>
</evidence>
<feature type="compositionally biased region" description="Polar residues" evidence="1">
    <location>
        <begin position="1"/>
        <end position="15"/>
    </location>
</feature>
<reference evidence="2 3" key="1">
    <citation type="submission" date="2015-06" db="EMBL/GenBank/DDBJ databases">
        <title>Survival trade-offs in plant roots during colonization by closely related pathogenic and mutualistic fungi.</title>
        <authorList>
            <person name="Hacquard S."/>
            <person name="Kracher B."/>
            <person name="Hiruma K."/>
            <person name="Weinman A."/>
            <person name="Muench P."/>
            <person name="Garrido Oter R."/>
            <person name="Ver Loren van Themaat E."/>
            <person name="Dallerey J.-F."/>
            <person name="Damm U."/>
            <person name="Henrissat B."/>
            <person name="Lespinet O."/>
            <person name="Thon M."/>
            <person name="Kemen E."/>
            <person name="McHardy A.C."/>
            <person name="Schulze-Lefert P."/>
            <person name="O'Connell R.J."/>
        </authorList>
    </citation>
    <scope>NUCLEOTIDE SEQUENCE [LARGE SCALE GENOMIC DNA]</scope>
    <source>
        <strain evidence="2 3">0861</strain>
    </source>
</reference>
<dbReference type="AlphaFoldDB" id="A0A166R7M6"/>
<sequence>MATSLVDTTNSSNQLLLEDSFSEPKRPSGSVVDACAGNGIAEPSTDLASKQHRGLDGLRNKRDGRFENIRSKFARQKDQSQQYFESRRALVKESYANGVCCCTFEFFFQQSLRRELEGIYKREKNGMDVLLEGERIERGLVERKYEDWERNYIRECRKEWTKKYPATPFWYDGSGAAS</sequence>
<gene>
    <name evidence="2" type="ORF">CT0861_01705</name>
</gene>
<evidence type="ECO:0000313" key="3">
    <source>
        <dbReference type="Proteomes" id="UP000076552"/>
    </source>
</evidence>
<protein>
    <submittedName>
        <fullName evidence="2">Uncharacterized protein</fullName>
    </submittedName>
</protein>
<dbReference type="OrthoDB" id="4828976at2759"/>
<dbReference type="Proteomes" id="UP000076552">
    <property type="component" value="Unassembled WGS sequence"/>
</dbReference>
<evidence type="ECO:0000313" key="2">
    <source>
        <dbReference type="EMBL" id="KZL68870.1"/>
    </source>
</evidence>